<evidence type="ECO:0000259" key="2">
    <source>
        <dbReference type="Pfam" id="PF06985"/>
    </source>
</evidence>
<dbReference type="PANTHER" id="PTHR24148">
    <property type="entry name" value="ANKYRIN REPEAT DOMAIN-CONTAINING PROTEIN 39 HOMOLOG-RELATED"/>
    <property type="match status" value="1"/>
</dbReference>
<dbReference type="AlphaFoldDB" id="A0AAE0I8G3"/>
<dbReference type="Proteomes" id="UP001286456">
    <property type="component" value="Unassembled WGS sequence"/>
</dbReference>
<dbReference type="InterPro" id="IPR010730">
    <property type="entry name" value="HET"/>
</dbReference>
<reference evidence="3" key="2">
    <citation type="submission" date="2023-06" db="EMBL/GenBank/DDBJ databases">
        <authorList>
            <consortium name="Lawrence Berkeley National Laboratory"/>
            <person name="Haridas S."/>
            <person name="Hensen N."/>
            <person name="Bonometti L."/>
            <person name="Westerberg I."/>
            <person name="Brannstrom I.O."/>
            <person name="Guillou S."/>
            <person name="Cros-Aarteil S."/>
            <person name="Calhoun S."/>
            <person name="Kuo A."/>
            <person name="Mondo S."/>
            <person name="Pangilinan J."/>
            <person name="Riley R."/>
            <person name="Labutti K."/>
            <person name="Andreopoulos B."/>
            <person name="Lipzen A."/>
            <person name="Chen C."/>
            <person name="Yanf M."/>
            <person name="Daum C."/>
            <person name="Ng V."/>
            <person name="Clum A."/>
            <person name="Steindorff A."/>
            <person name="Ohm R."/>
            <person name="Martin F."/>
            <person name="Silar P."/>
            <person name="Natvig D."/>
            <person name="Lalanne C."/>
            <person name="Gautier V."/>
            <person name="Ament-Velasquez S.L."/>
            <person name="Kruys A."/>
            <person name="Hutchinson M.I."/>
            <person name="Powell A.J."/>
            <person name="Barry K."/>
            <person name="Miller A.N."/>
            <person name="Grigoriev I.V."/>
            <person name="Debuchy R."/>
            <person name="Gladieux P."/>
            <person name="Thoren M.H."/>
            <person name="Johannesson H."/>
        </authorList>
    </citation>
    <scope>NUCLEOTIDE SEQUENCE</scope>
    <source>
        <strain evidence="3">SMH4131-1</strain>
    </source>
</reference>
<feature type="compositionally biased region" description="Basic and acidic residues" evidence="1">
    <location>
        <begin position="86"/>
        <end position="97"/>
    </location>
</feature>
<reference evidence="3" key="1">
    <citation type="journal article" date="2023" name="Mol. Phylogenet. Evol.">
        <title>Genome-scale phylogeny and comparative genomics of the fungal order Sordariales.</title>
        <authorList>
            <person name="Hensen N."/>
            <person name="Bonometti L."/>
            <person name="Westerberg I."/>
            <person name="Brannstrom I.O."/>
            <person name="Guillou S."/>
            <person name="Cros-Aarteil S."/>
            <person name="Calhoun S."/>
            <person name="Haridas S."/>
            <person name="Kuo A."/>
            <person name="Mondo S."/>
            <person name="Pangilinan J."/>
            <person name="Riley R."/>
            <person name="LaButti K."/>
            <person name="Andreopoulos B."/>
            <person name="Lipzen A."/>
            <person name="Chen C."/>
            <person name="Yan M."/>
            <person name="Daum C."/>
            <person name="Ng V."/>
            <person name="Clum A."/>
            <person name="Steindorff A."/>
            <person name="Ohm R.A."/>
            <person name="Martin F."/>
            <person name="Silar P."/>
            <person name="Natvig D.O."/>
            <person name="Lalanne C."/>
            <person name="Gautier V."/>
            <person name="Ament-Velasquez S.L."/>
            <person name="Kruys A."/>
            <person name="Hutchinson M.I."/>
            <person name="Powell A.J."/>
            <person name="Barry K."/>
            <person name="Miller A.N."/>
            <person name="Grigoriev I.V."/>
            <person name="Debuchy R."/>
            <person name="Gladieux P."/>
            <person name="Hiltunen Thoren M."/>
            <person name="Johannesson H."/>
        </authorList>
    </citation>
    <scope>NUCLEOTIDE SEQUENCE</scope>
    <source>
        <strain evidence="3">SMH4131-1</strain>
    </source>
</reference>
<accession>A0AAE0I8G3</accession>
<evidence type="ECO:0000313" key="4">
    <source>
        <dbReference type="Proteomes" id="UP001286456"/>
    </source>
</evidence>
<feature type="domain" description="Heterokaryon incompatibility" evidence="2">
    <location>
        <begin position="72"/>
        <end position="254"/>
    </location>
</feature>
<protein>
    <submittedName>
        <fullName evidence="3">Heterokaryon incompatibility protein-domain-containing protein</fullName>
    </submittedName>
</protein>
<dbReference type="PANTHER" id="PTHR24148:SF73">
    <property type="entry name" value="HET DOMAIN PROTEIN (AFU_ORTHOLOGUE AFUA_8G01020)"/>
    <property type="match status" value="1"/>
</dbReference>
<dbReference type="InterPro" id="IPR052895">
    <property type="entry name" value="HetReg/Transcr_Mod"/>
</dbReference>
<name>A0AAE0I8G3_9PEZI</name>
<sequence length="782" mass="87096">MGATLSRLWAALFHRAGRRRPAPLPFAYDKPLDDSCIRLLQFVRPRWFDFMAKLTRPQLIMATYPIDGLPKYVALSYTWGPPHQNRQGDSDRDRDDDANPSVVNDQRKKLPVQINGQTFFVFQNLKDALDGLYSFWNFDDDVQHLWIDAISINQDDLTERSIQVGIMDHIYRHAATTAVWLGRANADVAKAMRVSTALLRIPVEDFAPYRQLNPPPEEFWRARGLPCPDADKHWAPLVRLFQNRWFSRAWIIQEVTLSKKVVIICGHHGMTWDGLGHVAFVCHTARLGQLDALPAMSRYLSGEEGLVDVHDWVVHDPVGNMFQLWLNRHRYLQRIDTAPSDSATKLVNVKDTLLEDMRAMTGCPRDTASAWLMYLCLNGRCADATDPRDKVFSHLGLVNNMAQQEGLSPLAIHATYAPEIAPSHVYEQTMQLLVEETDSLAVLMALNDPPALRLASLPSWVPDLSRRQGLDLMWSIRPRFNAASNSLSTTRPRIQITNHRLLANSTPLATITTLSISVTDLLGPNWHQFTSHLLALPPMYMYPHTTAPETRIEAFWRTLLMNAVAKVHPAAWPSSPSAGAMFRAYVLQSLARYFPSPNTSTSPSISTSTSTNYQANINALALADPTGTMPSFHSQADLLSQIMTTMNTVTDSTANSVDDKEHENNPPAPPTQESVLAALAACVDRASAFLVGMDGSMVNRRIAFTDAGHVANVPLWAEAGDRLVVLDSCPCPLVLRPRPGTSGDQDEDGLSCFTLVGPAYVHGVMYGEAVGPDTVWERICIV</sequence>
<evidence type="ECO:0000256" key="1">
    <source>
        <dbReference type="SAM" id="MobiDB-lite"/>
    </source>
</evidence>
<feature type="region of interest" description="Disordered" evidence="1">
    <location>
        <begin position="653"/>
        <end position="672"/>
    </location>
</feature>
<gene>
    <name evidence="3" type="ORF">B0T19DRAFT_429551</name>
</gene>
<keyword evidence="4" id="KW-1185">Reference proteome</keyword>
<evidence type="ECO:0000313" key="3">
    <source>
        <dbReference type="EMBL" id="KAK3320396.1"/>
    </source>
</evidence>
<proteinExistence type="predicted"/>
<comment type="caution">
    <text evidence="3">The sequence shown here is derived from an EMBL/GenBank/DDBJ whole genome shotgun (WGS) entry which is preliminary data.</text>
</comment>
<dbReference type="EMBL" id="JAUEPO010000005">
    <property type="protein sequence ID" value="KAK3320396.1"/>
    <property type="molecule type" value="Genomic_DNA"/>
</dbReference>
<organism evidence="3 4">
    <name type="scientific">Cercophora scortea</name>
    <dbReference type="NCBI Taxonomy" id="314031"/>
    <lineage>
        <taxon>Eukaryota</taxon>
        <taxon>Fungi</taxon>
        <taxon>Dikarya</taxon>
        <taxon>Ascomycota</taxon>
        <taxon>Pezizomycotina</taxon>
        <taxon>Sordariomycetes</taxon>
        <taxon>Sordariomycetidae</taxon>
        <taxon>Sordariales</taxon>
        <taxon>Lasiosphaeriaceae</taxon>
        <taxon>Cercophora</taxon>
    </lineage>
</organism>
<dbReference type="Pfam" id="PF06985">
    <property type="entry name" value="HET"/>
    <property type="match status" value="1"/>
</dbReference>
<feature type="region of interest" description="Disordered" evidence="1">
    <location>
        <begin position="83"/>
        <end position="107"/>
    </location>
</feature>